<accession>A0A381Q2E1</accession>
<dbReference type="GO" id="GO:0030246">
    <property type="term" value="F:carbohydrate binding"/>
    <property type="evidence" value="ECO:0007669"/>
    <property type="project" value="InterPro"/>
</dbReference>
<proteinExistence type="predicted"/>
<dbReference type="GO" id="GO:0000272">
    <property type="term" value="P:polysaccharide catabolic process"/>
    <property type="evidence" value="ECO:0007669"/>
    <property type="project" value="InterPro"/>
</dbReference>
<dbReference type="EMBL" id="UINC01001182">
    <property type="protein sequence ID" value="SUZ73516.1"/>
    <property type="molecule type" value="Genomic_DNA"/>
</dbReference>
<organism evidence="2">
    <name type="scientific">marine metagenome</name>
    <dbReference type="NCBI Taxonomy" id="408172"/>
    <lineage>
        <taxon>unclassified sequences</taxon>
        <taxon>metagenomes</taxon>
        <taxon>ecological metagenomes</taxon>
    </lineage>
</organism>
<dbReference type="Pfam" id="PF00963">
    <property type="entry name" value="Cohesin"/>
    <property type="match status" value="1"/>
</dbReference>
<name>A0A381Q2E1_9ZZZZ</name>
<evidence type="ECO:0000259" key="1">
    <source>
        <dbReference type="Pfam" id="PF00963"/>
    </source>
</evidence>
<dbReference type="AlphaFoldDB" id="A0A381Q2E1"/>
<protein>
    <recommendedName>
        <fullName evidence="1">Cohesin domain-containing protein</fullName>
    </recommendedName>
</protein>
<sequence>MRWMLEVAYIGILSSWRWLLGSAAVVGALVGLLLAVGVLGGGSDGSGAALPSAIASPTPAPAASANPTAVPQPTPTIAPTLAPTLAPAVAPAPKSISVPILATRANNVGSLEFVLVYDSAKLELEQVERGLLSGDALIDFSTPSPGRLWTGIIDLSGIDGSGPVAVVRFKIRDNVGGNMPFTLENVAAFDANTLVDIITGTTPGEFTVSGVTPLSPIVTFQ</sequence>
<gene>
    <name evidence="2" type="ORF">METZ01_LOCUS26370</name>
</gene>
<dbReference type="Gene3D" id="2.60.40.680">
    <property type="match status" value="1"/>
</dbReference>
<feature type="domain" description="Cohesin" evidence="1">
    <location>
        <begin position="94"/>
        <end position="208"/>
    </location>
</feature>
<dbReference type="SUPFAM" id="SSF49384">
    <property type="entry name" value="Carbohydrate-binding domain"/>
    <property type="match status" value="1"/>
</dbReference>
<reference evidence="2" key="1">
    <citation type="submission" date="2018-05" db="EMBL/GenBank/DDBJ databases">
        <authorList>
            <person name="Lanie J.A."/>
            <person name="Ng W.-L."/>
            <person name="Kazmierczak K.M."/>
            <person name="Andrzejewski T.M."/>
            <person name="Davidsen T.M."/>
            <person name="Wayne K.J."/>
            <person name="Tettelin H."/>
            <person name="Glass J.I."/>
            <person name="Rusch D."/>
            <person name="Podicherti R."/>
            <person name="Tsui H.-C.T."/>
            <person name="Winkler M.E."/>
        </authorList>
    </citation>
    <scope>NUCLEOTIDE SEQUENCE</scope>
</reference>
<dbReference type="InterPro" id="IPR002102">
    <property type="entry name" value="Cohesin_dom"/>
</dbReference>
<evidence type="ECO:0000313" key="2">
    <source>
        <dbReference type="EMBL" id="SUZ73516.1"/>
    </source>
</evidence>
<dbReference type="InterPro" id="IPR008965">
    <property type="entry name" value="CBM2/CBM3_carb-bd_dom_sf"/>
</dbReference>